<protein>
    <recommendedName>
        <fullName evidence="2">UPF0235 protein DFW101_0752</fullName>
    </recommendedName>
</protein>
<keyword evidence="5" id="KW-1185">Reference proteome</keyword>
<dbReference type="NCBIfam" id="TIGR00251">
    <property type="entry name" value="DUF167 family protein"/>
    <property type="match status" value="1"/>
</dbReference>
<dbReference type="eggNOG" id="COG1872">
    <property type="taxonomic scope" value="Bacteria"/>
</dbReference>
<dbReference type="SUPFAM" id="SSF69786">
    <property type="entry name" value="YggU-like"/>
    <property type="match status" value="1"/>
</dbReference>
<organism evidence="4 5">
    <name type="scientific">Solidesulfovibrio carbinoliphilus subsp. oakridgensis</name>
    <dbReference type="NCBI Taxonomy" id="694327"/>
    <lineage>
        <taxon>Bacteria</taxon>
        <taxon>Pseudomonadati</taxon>
        <taxon>Thermodesulfobacteriota</taxon>
        <taxon>Desulfovibrionia</taxon>
        <taxon>Desulfovibrionales</taxon>
        <taxon>Desulfovibrionaceae</taxon>
        <taxon>Solidesulfovibrio</taxon>
    </lineage>
</organism>
<dbReference type="STRING" id="694327.DFW101_0752"/>
<dbReference type="Pfam" id="PF02594">
    <property type="entry name" value="DUF167"/>
    <property type="match status" value="1"/>
</dbReference>
<feature type="region of interest" description="Disordered" evidence="3">
    <location>
        <begin position="104"/>
        <end position="125"/>
    </location>
</feature>
<proteinExistence type="inferred from homology"/>
<evidence type="ECO:0000313" key="5">
    <source>
        <dbReference type="Proteomes" id="UP000004662"/>
    </source>
</evidence>
<dbReference type="EMBL" id="CM001368">
    <property type="protein sequence ID" value="EHJ46769.1"/>
    <property type="molecule type" value="Genomic_DNA"/>
</dbReference>
<dbReference type="PANTHER" id="PTHR13420">
    <property type="entry name" value="UPF0235 PROTEIN C15ORF40"/>
    <property type="match status" value="1"/>
</dbReference>
<dbReference type="PANTHER" id="PTHR13420:SF7">
    <property type="entry name" value="UPF0235 PROTEIN C15ORF40"/>
    <property type="match status" value="1"/>
</dbReference>
<dbReference type="InterPro" id="IPR036591">
    <property type="entry name" value="YggU-like_sf"/>
</dbReference>
<dbReference type="SMART" id="SM01152">
    <property type="entry name" value="DUF167"/>
    <property type="match status" value="1"/>
</dbReference>
<evidence type="ECO:0000256" key="3">
    <source>
        <dbReference type="SAM" id="MobiDB-lite"/>
    </source>
</evidence>
<evidence type="ECO:0000313" key="4">
    <source>
        <dbReference type="EMBL" id="EHJ46769.1"/>
    </source>
</evidence>
<dbReference type="HAMAP" id="MF_00634">
    <property type="entry name" value="UPF0235"/>
    <property type="match status" value="1"/>
</dbReference>
<dbReference type="Proteomes" id="UP000004662">
    <property type="component" value="Chromosome"/>
</dbReference>
<accession>G7Q3X9</accession>
<dbReference type="HOGENOM" id="CLU_130694_6_2_7"/>
<comment type="similarity">
    <text evidence="1 2">Belongs to the UPF0235 family.</text>
</comment>
<dbReference type="Gene3D" id="3.30.1200.10">
    <property type="entry name" value="YggU-like"/>
    <property type="match status" value="1"/>
</dbReference>
<sequence>MAKSGRPTGPGKRRPSGAVAEAKAGLPVFATADGPGVWTLRVVVTPGGSRDTLAGLAEGRLRVRLRAKAVEGQANAGLTVFLAGCLGLRPRQVAIVSGEKSRKKTLRISAESEPDWSAVTGSGCD</sequence>
<reference evidence="5" key="1">
    <citation type="journal article" date="2015" name="Genome Announc.">
        <title>High-Quality Draft Genome Sequence of Desulfovibrio carbinoliphilus FW-101-2B, an Organic Acid-Oxidizing Sulfate-Reducing Bacterium Isolated from Uranium(VI)-Contaminated Groundwater.</title>
        <authorList>
            <person name="Ramsay B.D."/>
            <person name="Hwang C."/>
            <person name="Woo H.L."/>
            <person name="Carroll S.L."/>
            <person name="Lucas S."/>
            <person name="Han J."/>
            <person name="Lapidus A.L."/>
            <person name="Cheng J.F."/>
            <person name="Goodwin L.A."/>
            <person name="Pitluck S."/>
            <person name="Peters L."/>
            <person name="Chertkov O."/>
            <person name="Held B."/>
            <person name="Detter J.C."/>
            <person name="Han C.S."/>
            <person name="Tapia R."/>
            <person name="Land M.L."/>
            <person name="Hauser L.J."/>
            <person name="Kyrpides N.C."/>
            <person name="Ivanova N.N."/>
            <person name="Mikhailova N."/>
            <person name="Pagani I."/>
            <person name="Woyke T."/>
            <person name="Arkin A.P."/>
            <person name="Dehal P."/>
            <person name="Chivian D."/>
            <person name="Criddle C.S."/>
            <person name="Wu W."/>
            <person name="Chakraborty R."/>
            <person name="Hazen T.C."/>
            <person name="Fields M.W."/>
        </authorList>
    </citation>
    <scope>NUCLEOTIDE SEQUENCE [LARGE SCALE GENOMIC DNA]</scope>
    <source>
        <strain evidence="5">FW-101-2B</strain>
    </source>
</reference>
<dbReference type="InterPro" id="IPR003746">
    <property type="entry name" value="DUF167"/>
</dbReference>
<dbReference type="AlphaFoldDB" id="G7Q3X9"/>
<evidence type="ECO:0000256" key="1">
    <source>
        <dbReference type="ARBA" id="ARBA00010364"/>
    </source>
</evidence>
<dbReference type="RefSeq" id="WP_009180197.1">
    <property type="nucleotide sequence ID" value="NZ_CM001368.1"/>
</dbReference>
<name>G7Q3X9_9BACT</name>
<dbReference type="GO" id="GO:0005737">
    <property type="term" value="C:cytoplasm"/>
    <property type="evidence" value="ECO:0007669"/>
    <property type="project" value="TreeGrafter"/>
</dbReference>
<dbReference type="OrthoDB" id="9800587at2"/>
<evidence type="ECO:0000256" key="2">
    <source>
        <dbReference type="HAMAP-Rule" id="MF_00634"/>
    </source>
</evidence>
<gene>
    <name evidence="4" type="ORF">DFW101_0752</name>
</gene>